<proteinExistence type="predicted"/>
<accession>A0A3T0N941</accession>
<gene>
    <name evidence="2" type="ORF">EBB79_19445</name>
</gene>
<dbReference type="EMBL" id="CP033219">
    <property type="protein sequence ID" value="AZV80548.1"/>
    <property type="molecule type" value="Genomic_DNA"/>
</dbReference>
<dbReference type="RefSeq" id="WP_127750425.1">
    <property type="nucleotide sequence ID" value="NZ_CP033219.1"/>
</dbReference>
<dbReference type="InterPro" id="IPR012156">
    <property type="entry name" value="Cold_shock_CspA"/>
</dbReference>
<dbReference type="AlphaFoldDB" id="A0A3T0N941"/>
<feature type="transmembrane region" description="Helical" evidence="1">
    <location>
        <begin position="6"/>
        <end position="26"/>
    </location>
</feature>
<dbReference type="PIRSF" id="PIRSF002599">
    <property type="entry name" value="Cold_shock_A"/>
    <property type="match status" value="1"/>
</dbReference>
<keyword evidence="1" id="KW-0472">Membrane</keyword>
<dbReference type="KEGG" id="sedi:EBB79_19445"/>
<reference evidence="2 3" key="1">
    <citation type="submission" date="2018-10" db="EMBL/GenBank/DDBJ databases">
        <title>Parasedimentitalea marina sp. nov., a psychrophilic bacterium isolated from deep seawater of the New Britain Trench.</title>
        <authorList>
            <person name="Cao J."/>
        </authorList>
    </citation>
    <scope>NUCLEOTIDE SEQUENCE [LARGE SCALE GENOMIC DNA]</scope>
    <source>
        <strain evidence="2 3">W43</strain>
    </source>
</reference>
<protein>
    <submittedName>
        <fullName evidence="2">DUF1294 domain-containing protein</fullName>
    </submittedName>
</protein>
<evidence type="ECO:0000313" key="2">
    <source>
        <dbReference type="EMBL" id="AZV80548.1"/>
    </source>
</evidence>
<keyword evidence="1" id="KW-0812">Transmembrane</keyword>
<dbReference type="Proteomes" id="UP000283063">
    <property type="component" value="Chromosome"/>
</dbReference>
<organism evidence="2 3">
    <name type="scientific">Parasedimentitalea marina</name>
    <dbReference type="NCBI Taxonomy" id="2483033"/>
    <lineage>
        <taxon>Bacteria</taxon>
        <taxon>Pseudomonadati</taxon>
        <taxon>Pseudomonadota</taxon>
        <taxon>Alphaproteobacteria</taxon>
        <taxon>Rhodobacterales</taxon>
        <taxon>Paracoccaceae</taxon>
        <taxon>Parasedimentitalea</taxon>
    </lineage>
</organism>
<sequence>MTDLPWLAIVLYLLGINLLTPALFAFDKHRARRRRWRISERSLLFLCFIGGTPGAYWARKTFRHKTRKQPFSIRLHSIAVLQCLTCLGLIWQVLPAKDF</sequence>
<keyword evidence="3" id="KW-1185">Reference proteome</keyword>
<dbReference type="Pfam" id="PF06961">
    <property type="entry name" value="DUF1294"/>
    <property type="match status" value="1"/>
</dbReference>
<dbReference type="OrthoDB" id="72963at2"/>
<dbReference type="InterPro" id="IPR010718">
    <property type="entry name" value="DUF1294"/>
</dbReference>
<evidence type="ECO:0000313" key="3">
    <source>
        <dbReference type="Proteomes" id="UP000283063"/>
    </source>
</evidence>
<dbReference type="GO" id="GO:0003676">
    <property type="term" value="F:nucleic acid binding"/>
    <property type="evidence" value="ECO:0007669"/>
    <property type="project" value="InterPro"/>
</dbReference>
<keyword evidence="1" id="KW-1133">Transmembrane helix</keyword>
<feature type="transmembrane region" description="Helical" evidence="1">
    <location>
        <begin position="73"/>
        <end position="94"/>
    </location>
</feature>
<name>A0A3T0N941_9RHOB</name>
<evidence type="ECO:0000256" key="1">
    <source>
        <dbReference type="SAM" id="Phobius"/>
    </source>
</evidence>